<evidence type="ECO:0000256" key="2">
    <source>
        <dbReference type="PROSITE-ProRule" id="PRU00035"/>
    </source>
</evidence>
<evidence type="ECO:0000256" key="3">
    <source>
        <dbReference type="SAM" id="MobiDB-lite"/>
    </source>
</evidence>
<reference evidence="5" key="1">
    <citation type="submission" date="2024-02" db="EMBL/GenBank/DDBJ databases">
        <authorList>
            <consortium name="ELIXIR-Norway"/>
            <consortium name="Elixir Norway"/>
        </authorList>
    </citation>
    <scope>NUCLEOTIDE SEQUENCE</scope>
</reference>
<evidence type="ECO:0000256" key="1">
    <source>
        <dbReference type="ARBA" id="ARBA00023117"/>
    </source>
</evidence>
<gene>
    <name evidence="5" type="ORF">CSSPJE1EN1_LOCUS8117</name>
</gene>
<dbReference type="PROSITE" id="PS50014">
    <property type="entry name" value="BROMODOMAIN_2"/>
    <property type="match status" value="1"/>
</dbReference>
<dbReference type="PANTHER" id="PTHR22881:SF27">
    <property type="entry name" value="BROMODOMAIN CONTAINING 7_9"/>
    <property type="match status" value="1"/>
</dbReference>
<feature type="region of interest" description="Disordered" evidence="3">
    <location>
        <begin position="599"/>
        <end position="621"/>
    </location>
</feature>
<dbReference type="InterPro" id="IPR018359">
    <property type="entry name" value="Bromodomain_CS"/>
</dbReference>
<feature type="region of interest" description="Disordered" evidence="3">
    <location>
        <begin position="788"/>
        <end position="835"/>
    </location>
</feature>
<dbReference type="Gene3D" id="1.20.920.10">
    <property type="entry name" value="Bromodomain-like"/>
    <property type="match status" value="1"/>
</dbReference>
<feature type="compositionally biased region" description="Polar residues" evidence="3">
    <location>
        <begin position="788"/>
        <end position="797"/>
    </location>
</feature>
<dbReference type="PRINTS" id="PR00503">
    <property type="entry name" value="BROMODOMAIN"/>
</dbReference>
<feature type="compositionally biased region" description="Low complexity" evidence="3">
    <location>
        <begin position="65"/>
        <end position="91"/>
    </location>
</feature>
<keyword evidence="1 2" id="KW-0103">Bromodomain</keyword>
<accession>A0ABP0W768</accession>
<feature type="compositionally biased region" description="Polar residues" evidence="3">
    <location>
        <begin position="726"/>
        <end position="742"/>
    </location>
</feature>
<name>A0ABP0W768_9BRYO</name>
<dbReference type="InterPro" id="IPR051831">
    <property type="entry name" value="Bromodomain_contain_prot"/>
</dbReference>
<keyword evidence="6" id="KW-1185">Reference proteome</keyword>
<evidence type="ECO:0000313" key="5">
    <source>
        <dbReference type="EMBL" id="CAK9262639.1"/>
    </source>
</evidence>
<evidence type="ECO:0000259" key="4">
    <source>
        <dbReference type="PROSITE" id="PS50014"/>
    </source>
</evidence>
<dbReference type="CDD" id="cd04369">
    <property type="entry name" value="Bromodomain"/>
    <property type="match status" value="1"/>
</dbReference>
<dbReference type="PANTHER" id="PTHR22881">
    <property type="entry name" value="BROMODOMAIN CONTAINING PROTEIN"/>
    <property type="match status" value="1"/>
</dbReference>
<feature type="compositionally biased region" description="Low complexity" evidence="3">
    <location>
        <begin position="823"/>
        <end position="835"/>
    </location>
</feature>
<dbReference type="EMBL" id="OZ020110">
    <property type="protein sequence ID" value="CAK9262639.1"/>
    <property type="molecule type" value="Genomic_DNA"/>
</dbReference>
<sequence length="835" mass="88784">MADKDKHRFRLVVKLPRPPRTLVQQQASSTISNNSPSSHHFLPRLAAAAAVAVAADGGDSSPRLPTQSSAAASGAAAAVATSPPATTKKPAQLPRKSVLPEHTTTATISTATTSSATIKNRDSTTPLKKRKFKALVGGDGVLVAETKKERPSNGELVAAVSNSVAATGLSVHVQPAQATPSKKVLEAVLEKLKKKDTYGVFSEPVDSSLVPDYYDVIKEPMDFGTMRRKIIKGAYVTSSLFEKDILLICSNAMRYNAPDTVYYKQARSIQNAARKALDVVATQAAFPDSTRFKPQKKLHVTKKNWRNTAALRTTLQPANSDYASGATLATEGDDVAWSNKAEAGHLKKVTGSNRSGSAAGDEADWDAQSFHSALKPVAVKDGRRPVFTQEYHRSSYTPRNLPAHGRGPPLAGVGGELHHIVPTGYHMEHAYAKSLSRFSVNLGFEGWNIASKRIQRVLSSGVPFGRGWVGHLEAPPGTDLTPPLSTAKAAEVKATVPAVSNHRSLLTTSPLDVVGLSTTASHTSTAPSLVTTPNVSQGPMMSASSATASTSVDSLLTTVTRAMIGSGSPVQPMSQVKQGAVSTIDAIRQEMMPKRVVQAEPQLEQSRGPDVATRHSRPPSNQYVNQVSSGMGFQGSSGMGNGISAKWTSAMTQGVPTFVYSTAVQAVPSSAGMKTGLDAVTKAQAQSLVMLQAEASARVKLERDSHLSQAARPQHMQPPDVPPYGSHSNVLGLTPEHNLSQTPLPQQPLPHSEKQDHNSHKGNTLQPLQLQMGNLVNYGFSQPRSLQMPTSLQQNLSLKPPPDLNLRPIDSPLTPQASGQPNLLGSSQSSLFLQL</sequence>
<dbReference type="SMART" id="SM00297">
    <property type="entry name" value="BROMO"/>
    <property type="match status" value="1"/>
</dbReference>
<dbReference type="InterPro" id="IPR001487">
    <property type="entry name" value="Bromodomain"/>
</dbReference>
<proteinExistence type="predicted"/>
<protein>
    <recommendedName>
        <fullName evidence="4">Bromo domain-containing protein</fullName>
    </recommendedName>
</protein>
<dbReference type="SUPFAM" id="SSF47370">
    <property type="entry name" value="Bromodomain"/>
    <property type="match status" value="1"/>
</dbReference>
<dbReference type="Pfam" id="PF00439">
    <property type="entry name" value="Bromodomain"/>
    <property type="match status" value="1"/>
</dbReference>
<feature type="domain" description="Bromo" evidence="4">
    <location>
        <begin position="193"/>
        <end position="263"/>
    </location>
</feature>
<feature type="compositionally biased region" description="Polar residues" evidence="3">
    <location>
        <begin position="529"/>
        <end position="539"/>
    </location>
</feature>
<organism evidence="5 6">
    <name type="scientific">Sphagnum jensenii</name>
    <dbReference type="NCBI Taxonomy" id="128206"/>
    <lineage>
        <taxon>Eukaryota</taxon>
        <taxon>Viridiplantae</taxon>
        <taxon>Streptophyta</taxon>
        <taxon>Embryophyta</taxon>
        <taxon>Bryophyta</taxon>
        <taxon>Sphagnophytina</taxon>
        <taxon>Sphagnopsida</taxon>
        <taxon>Sphagnales</taxon>
        <taxon>Sphagnaceae</taxon>
        <taxon>Sphagnum</taxon>
    </lineage>
</organism>
<feature type="region of interest" description="Disordered" evidence="3">
    <location>
        <begin position="700"/>
        <end position="764"/>
    </location>
</feature>
<feature type="region of interest" description="Disordered" evidence="3">
    <location>
        <begin position="16"/>
        <end position="38"/>
    </location>
</feature>
<dbReference type="Proteomes" id="UP001497444">
    <property type="component" value="Chromosome 15"/>
</dbReference>
<feature type="region of interest" description="Disordered" evidence="3">
    <location>
        <begin position="56"/>
        <end position="105"/>
    </location>
</feature>
<dbReference type="PROSITE" id="PS00633">
    <property type="entry name" value="BROMODOMAIN_1"/>
    <property type="match status" value="1"/>
</dbReference>
<feature type="compositionally biased region" description="Low complexity" evidence="3">
    <location>
        <begin position="28"/>
        <end position="38"/>
    </location>
</feature>
<dbReference type="InterPro" id="IPR036427">
    <property type="entry name" value="Bromodomain-like_sf"/>
</dbReference>
<evidence type="ECO:0000313" key="6">
    <source>
        <dbReference type="Proteomes" id="UP001497444"/>
    </source>
</evidence>
<feature type="region of interest" description="Disordered" evidence="3">
    <location>
        <begin position="523"/>
        <end position="543"/>
    </location>
</feature>